<dbReference type="GO" id="GO:0005667">
    <property type="term" value="C:transcription regulator complex"/>
    <property type="evidence" value="ECO:0007669"/>
    <property type="project" value="TreeGrafter"/>
</dbReference>
<proteinExistence type="predicted"/>
<dbReference type="OrthoDB" id="6515516at2759"/>
<dbReference type="PANTHER" id="PTHR12243:SF67">
    <property type="entry name" value="COREPRESSOR OF PANGOLIN, ISOFORM A-RELATED"/>
    <property type="match status" value="1"/>
</dbReference>
<sequence>MDNFILEVKSHTHLWDVNHMYFRDIPKKRDTWELVAEKCGIANGEEAKQLWSKIRSSHREAMRRRAEDKNLRPWKYEDIMEFLITRTVDNKNTDNSIINTTDNIIKEDADVESNAQLSPLNTESNKLDNNPMITVKLTSPVSLNVNKSVDTAINPIRKVNNKRHRLHNSYYEVDSNLNERWNKVEKKVIKQCPSTVKRDNDGMGELFKCLCEKTRNLPKYLQLRVQREIFESITKAEEEALSASSCPEVFKKRNKLKIRATKKFIESTSSDRSFDKFTDPLELTTHEHKDTTQQHTISSDHVDLIDDPIENIHIKTDPDEENV</sequence>
<dbReference type="EMBL" id="OU893332">
    <property type="protein sequence ID" value="CAG9782402.1"/>
    <property type="molecule type" value="Genomic_DNA"/>
</dbReference>
<dbReference type="InterPro" id="IPR006578">
    <property type="entry name" value="MADF-dom"/>
</dbReference>
<protein>
    <recommendedName>
        <fullName evidence="1">MADF domain-containing protein</fullName>
    </recommendedName>
</protein>
<organism evidence="2 3">
    <name type="scientific">Diatraea saccharalis</name>
    <name type="common">sugarcane borer</name>
    <dbReference type="NCBI Taxonomy" id="40085"/>
    <lineage>
        <taxon>Eukaryota</taxon>
        <taxon>Metazoa</taxon>
        <taxon>Ecdysozoa</taxon>
        <taxon>Arthropoda</taxon>
        <taxon>Hexapoda</taxon>
        <taxon>Insecta</taxon>
        <taxon>Pterygota</taxon>
        <taxon>Neoptera</taxon>
        <taxon>Endopterygota</taxon>
        <taxon>Lepidoptera</taxon>
        <taxon>Glossata</taxon>
        <taxon>Ditrysia</taxon>
        <taxon>Pyraloidea</taxon>
        <taxon>Crambidae</taxon>
        <taxon>Crambinae</taxon>
        <taxon>Diatraea</taxon>
    </lineage>
</organism>
<keyword evidence="3" id="KW-1185">Reference proteome</keyword>
<reference evidence="2" key="1">
    <citation type="submission" date="2021-12" db="EMBL/GenBank/DDBJ databases">
        <authorList>
            <person name="King R."/>
        </authorList>
    </citation>
    <scope>NUCLEOTIDE SEQUENCE</scope>
</reference>
<reference evidence="2" key="2">
    <citation type="submission" date="2022-10" db="EMBL/GenBank/DDBJ databases">
        <authorList>
            <consortium name="ENA_rothamsted_submissions"/>
            <consortium name="culmorum"/>
            <person name="King R."/>
        </authorList>
    </citation>
    <scope>NUCLEOTIDE SEQUENCE</scope>
</reference>
<dbReference type="PROSITE" id="PS51029">
    <property type="entry name" value="MADF"/>
    <property type="match status" value="1"/>
</dbReference>
<dbReference type="GO" id="GO:0005634">
    <property type="term" value="C:nucleus"/>
    <property type="evidence" value="ECO:0007669"/>
    <property type="project" value="TreeGrafter"/>
</dbReference>
<dbReference type="PANTHER" id="PTHR12243">
    <property type="entry name" value="MADF DOMAIN TRANSCRIPTION FACTOR"/>
    <property type="match status" value="1"/>
</dbReference>
<name>A0A9N9QL34_9NEOP</name>
<dbReference type="Pfam" id="PF10545">
    <property type="entry name" value="MADF_DNA_bdg"/>
    <property type="match status" value="1"/>
</dbReference>
<dbReference type="InterPro" id="IPR039353">
    <property type="entry name" value="TF_Adf1"/>
</dbReference>
<dbReference type="GO" id="GO:0006357">
    <property type="term" value="P:regulation of transcription by RNA polymerase II"/>
    <property type="evidence" value="ECO:0007669"/>
    <property type="project" value="TreeGrafter"/>
</dbReference>
<accession>A0A9N9QL34</accession>
<gene>
    <name evidence="2" type="ORF">DIATSA_LOCUS661</name>
</gene>
<evidence type="ECO:0000259" key="1">
    <source>
        <dbReference type="PROSITE" id="PS51029"/>
    </source>
</evidence>
<evidence type="ECO:0000313" key="3">
    <source>
        <dbReference type="Proteomes" id="UP001153714"/>
    </source>
</evidence>
<feature type="domain" description="MADF" evidence="1">
    <location>
        <begin position="3"/>
        <end position="88"/>
    </location>
</feature>
<evidence type="ECO:0000313" key="2">
    <source>
        <dbReference type="EMBL" id="CAG9782402.1"/>
    </source>
</evidence>
<dbReference type="SMART" id="SM00595">
    <property type="entry name" value="MADF"/>
    <property type="match status" value="1"/>
</dbReference>
<dbReference type="Proteomes" id="UP001153714">
    <property type="component" value="Chromosome 1"/>
</dbReference>
<dbReference type="AlphaFoldDB" id="A0A9N9QL34"/>